<evidence type="ECO:0000256" key="3">
    <source>
        <dbReference type="ARBA" id="ARBA00022771"/>
    </source>
</evidence>
<evidence type="ECO:0000256" key="1">
    <source>
        <dbReference type="ARBA" id="ARBA00022723"/>
    </source>
</evidence>
<organism evidence="8 9">
    <name type="scientific">Chrysophaeum taylorii</name>
    <dbReference type="NCBI Taxonomy" id="2483200"/>
    <lineage>
        <taxon>Eukaryota</taxon>
        <taxon>Sar</taxon>
        <taxon>Stramenopiles</taxon>
        <taxon>Ochrophyta</taxon>
        <taxon>Pelagophyceae</taxon>
        <taxon>Pelagomonadales</taxon>
        <taxon>Pelagomonadaceae</taxon>
        <taxon>Chrysophaeum</taxon>
    </lineage>
</organism>
<dbReference type="SMART" id="SM00356">
    <property type="entry name" value="ZnF_C3H1"/>
    <property type="match status" value="4"/>
</dbReference>
<keyword evidence="1 5" id="KW-0479">Metal-binding</keyword>
<evidence type="ECO:0000256" key="6">
    <source>
        <dbReference type="SAM" id="MobiDB-lite"/>
    </source>
</evidence>
<reference evidence="8" key="1">
    <citation type="submission" date="2023-01" db="EMBL/GenBank/DDBJ databases">
        <title>Metagenome sequencing of chrysophaentin producing Chrysophaeum taylorii.</title>
        <authorList>
            <person name="Davison J."/>
            <person name="Bewley C."/>
        </authorList>
    </citation>
    <scope>NUCLEOTIDE SEQUENCE</scope>
    <source>
        <strain evidence="8">NIES-1699</strain>
    </source>
</reference>
<dbReference type="PROSITE" id="PS50103">
    <property type="entry name" value="ZF_C3H1"/>
    <property type="match status" value="4"/>
</dbReference>
<dbReference type="GO" id="GO:0003729">
    <property type="term" value="F:mRNA binding"/>
    <property type="evidence" value="ECO:0007669"/>
    <property type="project" value="InterPro"/>
</dbReference>
<feature type="compositionally biased region" description="Basic and acidic residues" evidence="6">
    <location>
        <begin position="305"/>
        <end position="323"/>
    </location>
</feature>
<feature type="region of interest" description="Disordered" evidence="6">
    <location>
        <begin position="269"/>
        <end position="323"/>
    </location>
</feature>
<keyword evidence="4 5" id="KW-0862">Zinc</keyword>
<evidence type="ECO:0000256" key="5">
    <source>
        <dbReference type="PROSITE-ProRule" id="PRU00723"/>
    </source>
</evidence>
<dbReference type="Gene3D" id="4.10.1000.10">
    <property type="entry name" value="Zinc finger, CCCH-type"/>
    <property type="match status" value="4"/>
</dbReference>
<name>A0AAD7XKC7_9STRA</name>
<feature type="region of interest" description="Disordered" evidence="6">
    <location>
        <begin position="1"/>
        <end position="26"/>
    </location>
</feature>
<evidence type="ECO:0000256" key="2">
    <source>
        <dbReference type="ARBA" id="ARBA00022737"/>
    </source>
</evidence>
<accession>A0AAD7XKC7</accession>
<dbReference type="InterPro" id="IPR045877">
    <property type="entry name" value="ZFP36-like"/>
</dbReference>
<dbReference type="InterPro" id="IPR036855">
    <property type="entry name" value="Znf_CCCH_sf"/>
</dbReference>
<feature type="zinc finger region" description="C3H1-type" evidence="5">
    <location>
        <begin position="240"/>
        <end position="269"/>
    </location>
</feature>
<evidence type="ECO:0000259" key="7">
    <source>
        <dbReference type="PROSITE" id="PS50103"/>
    </source>
</evidence>
<dbReference type="Proteomes" id="UP001230188">
    <property type="component" value="Unassembled WGS sequence"/>
</dbReference>
<keyword evidence="2" id="KW-0677">Repeat</keyword>
<gene>
    <name evidence="8" type="ORF">CTAYLR_008008</name>
</gene>
<comment type="caution">
    <text evidence="8">The sequence shown here is derived from an EMBL/GenBank/DDBJ whole genome shotgun (WGS) entry which is preliminary data.</text>
</comment>
<feature type="zinc finger region" description="C3H1-type" evidence="5">
    <location>
        <begin position="142"/>
        <end position="171"/>
    </location>
</feature>
<dbReference type="SUPFAM" id="SSF90229">
    <property type="entry name" value="CCCH zinc finger"/>
    <property type="match status" value="2"/>
</dbReference>
<evidence type="ECO:0000313" key="9">
    <source>
        <dbReference type="Proteomes" id="UP001230188"/>
    </source>
</evidence>
<evidence type="ECO:0000256" key="4">
    <source>
        <dbReference type="ARBA" id="ARBA00022833"/>
    </source>
</evidence>
<dbReference type="EMBL" id="JAQMWT010000424">
    <property type="protein sequence ID" value="KAJ8601531.1"/>
    <property type="molecule type" value="Genomic_DNA"/>
</dbReference>
<dbReference type="PANTHER" id="PTHR12547">
    <property type="entry name" value="CCCH ZINC FINGER/TIS11-RELATED"/>
    <property type="match status" value="1"/>
</dbReference>
<feature type="compositionally biased region" description="Low complexity" evidence="6">
    <location>
        <begin position="214"/>
        <end position="225"/>
    </location>
</feature>
<feature type="zinc finger region" description="C3H1-type" evidence="5">
    <location>
        <begin position="60"/>
        <end position="87"/>
    </location>
</feature>
<keyword evidence="9" id="KW-1185">Reference proteome</keyword>
<dbReference type="AlphaFoldDB" id="A0AAD7XKC7"/>
<feature type="domain" description="C3H1-type" evidence="7">
    <location>
        <begin position="142"/>
        <end position="171"/>
    </location>
</feature>
<feature type="domain" description="C3H1-type" evidence="7">
    <location>
        <begin position="60"/>
        <end position="87"/>
    </location>
</feature>
<feature type="zinc finger region" description="C3H1-type" evidence="5">
    <location>
        <begin position="99"/>
        <end position="127"/>
    </location>
</feature>
<dbReference type="InterPro" id="IPR000571">
    <property type="entry name" value="Znf_CCCH"/>
</dbReference>
<dbReference type="GO" id="GO:0008270">
    <property type="term" value="F:zinc ion binding"/>
    <property type="evidence" value="ECO:0007669"/>
    <property type="project" value="UniProtKB-KW"/>
</dbReference>
<sequence>MAVQAEMESGPLTTWGPLRVSGGEIQEGDGQLEPQVVAQQLQQLHVGAQQYQPPSYQERQFKTRLCVYLASGACPHGARCLFAHSVEELRSMPRSACAEYKTKLCRYSFADCPFAAVGRCQFAHSVDELRTSSGTHGASARRFKTRLCKYHMAGHCPYAATNTCQFAHSEEELRSPPTYSPRPTALEAWYSTALNGGESADKPAKVVVLPQRQQQSARVVVATQQPRPENSSLRASLEQKRFTKLCKYFLAGHCPFSASGTCQFAHSAGELRRRSPPPASPRKSGSRSPQRSPRLAEIPPLDDPWTYRDPLRHEPDWSFRADDATSFRADDATSFRADDATSFRADDATSFRADDATSPR</sequence>
<feature type="domain" description="C3H1-type" evidence="7">
    <location>
        <begin position="240"/>
        <end position="269"/>
    </location>
</feature>
<dbReference type="Pfam" id="PF00642">
    <property type="entry name" value="zf-CCCH"/>
    <property type="match status" value="1"/>
</dbReference>
<feature type="region of interest" description="Disordered" evidence="6">
    <location>
        <begin position="214"/>
        <end position="235"/>
    </location>
</feature>
<proteinExistence type="predicted"/>
<keyword evidence="3 5" id="KW-0863">Zinc-finger</keyword>
<feature type="domain" description="C3H1-type" evidence="7">
    <location>
        <begin position="99"/>
        <end position="127"/>
    </location>
</feature>
<protein>
    <recommendedName>
        <fullName evidence="7">C3H1-type domain-containing protein</fullName>
    </recommendedName>
</protein>
<evidence type="ECO:0000313" key="8">
    <source>
        <dbReference type="EMBL" id="KAJ8601531.1"/>
    </source>
</evidence>